<dbReference type="PANTHER" id="PTHR11461:SF211">
    <property type="entry name" value="GH10112P-RELATED"/>
    <property type="match status" value="1"/>
</dbReference>
<reference evidence="3 4" key="1">
    <citation type="submission" date="2014-07" db="EMBL/GenBank/DDBJ databases">
        <authorList>
            <person name="McCorrison J."/>
            <person name="Sanka R."/>
            <person name="Torralba M."/>
            <person name="Gillis M."/>
            <person name="Haft D.H."/>
            <person name="Methe B."/>
            <person name="Sutton G."/>
            <person name="Nelson K.E."/>
        </authorList>
    </citation>
    <scope>NUCLEOTIDE SEQUENCE [LARGE SCALE GENOMIC DNA]</scope>
    <source>
        <strain evidence="3 4">DNF00853</strain>
    </source>
</reference>
<organism evidence="3 4">
    <name type="scientific">Hoylesella buccalis DNF00853</name>
    <dbReference type="NCBI Taxonomy" id="1401074"/>
    <lineage>
        <taxon>Bacteria</taxon>
        <taxon>Pseudomonadati</taxon>
        <taxon>Bacteroidota</taxon>
        <taxon>Bacteroidia</taxon>
        <taxon>Bacteroidales</taxon>
        <taxon>Prevotellaceae</taxon>
        <taxon>Hoylesella</taxon>
    </lineage>
</organism>
<dbReference type="Gene3D" id="2.30.39.10">
    <property type="entry name" value="Alpha-1-antitrypsin, domain 1"/>
    <property type="match status" value="1"/>
</dbReference>
<evidence type="ECO:0000256" key="1">
    <source>
        <dbReference type="RuleBase" id="RU000411"/>
    </source>
</evidence>
<gene>
    <name evidence="3" type="ORF">HMPREF2137_10345</name>
</gene>
<evidence type="ECO:0000313" key="3">
    <source>
        <dbReference type="EMBL" id="KGF33812.1"/>
    </source>
</evidence>
<dbReference type="AlphaFoldDB" id="A0A096ATA0"/>
<dbReference type="OrthoDB" id="9764871at2"/>
<dbReference type="Gene3D" id="3.30.497.10">
    <property type="entry name" value="Antithrombin, subunit I, domain 2"/>
    <property type="match status" value="1"/>
</dbReference>
<dbReference type="SMART" id="SM00093">
    <property type="entry name" value="SERPIN"/>
    <property type="match status" value="1"/>
</dbReference>
<evidence type="ECO:0000259" key="2">
    <source>
        <dbReference type="SMART" id="SM00093"/>
    </source>
</evidence>
<accession>A0A096ATA0</accession>
<dbReference type="Proteomes" id="UP000029556">
    <property type="component" value="Unassembled WGS sequence"/>
</dbReference>
<dbReference type="GO" id="GO:0005615">
    <property type="term" value="C:extracellular space"/>
    <property type="evidence" value="ECO:0007669"/>
    <property type="project" value="InterPro"/>
</dbReference>
<dbReference type="PANTHER" id="PTHR11461">
    <property type="entry name" value="SERINE PROTEASE INHIBITOR, SERPIN"/>
    <property type="match status" value="1"/>
</dbReference>
<evidence type="ECO:0000313" key="4">
    <source>
        <dbReference type="Proteomes" id="UP000029556"/>
    </source>
</evidence>
<dbReference type="CDD" id="cd19588">
    <property type="entry name" value="serpin_miropin-like"/>
    <property type="match status" value="1"/>
</dbReference>
<dbReference type="InterPro" id="IPR000215">
    <property type="entry name" value="Serpin_fam"/>
</dbReference>
<dbReference type="InterPro" id="IPR042178">
    <property type="entry name" value="Serpin_sf_1"/>
</dbReference>
<dbReference type="EMBL" id="JRNN01000078">
    <property type="protein sequence ID" value="KGF33812.1"/>
    <property type="molecule type" value="Genomic_DNA"/>
</dbReference>
<dbReference type="InterPro" id="IPR023795">
    <property type="entry name" value="Serpin_CS"/>
</dbReference>
<dbReference type="Pfam" id="PF00079">
    <property type="entry name" value="Serpin"/>
    <property type="match status" value="1"/>
</dbReference>
<sequence length="413" mass="46232">MMKHFFPLIGVCCLSVGMLASCSEDDPVAPNVKYNPGAIKLTTAQQTQVENSNEFAWKFFKEVSKGEQQDVFVSPLSVTYALGMLANGAVGDTQKEILEGLEFRSGKVQDINSLCHQLMVESPKLDKSTKVSMANAVVANKNKPLQPDFKNVVEKQYQALVTNQDFSSPATLSLINLWASEQTHGMVPKLLDRVHPDAVTYLLNALYFKGLWYHKFDKKRTQQESFTQADGKKLTVEMMHQKERFFAAENDNYQTVVLPYGNGSYEMVVLLPREGKDLSSLLQTMDAKKWKDNLKSTHSSEVDLKLPRFTSAYTRELNDVLKLLGMNTMFERGKADLTKMSMAKAFVSMVLQKAKIEVDEEGSKAAAVTVVETLDAAVPPSKPIMFHANRPFMYAIVEHSTGTIFFMGTYQGK</sequence>
<dbReference type="SUPFAM" id="SSF56574">
    <property type="entry name" value="Serpins"/>
    <property type="match status" value="1"/>
</dbReference>
<dbReference type="InterPro" id="IPR042185">
    <property type="entry name" value="Serpin_sf_2"/>
</dbReference>
<name>A0A096ATA0_9BACT</name>
<dbReference type="RefSeq" id="WP_036874147.1">
    <property type="nucleotide sequence ID" value="NZ_JRNN01000078.1"/>
</dbReference>
<feature type="domain" description="Serpin" evidence="2">
    <location>
        <begin position="57"/>
        <end position="413"/>
    </location>
</feature>
<comment type="caution">
    <text evidence="3">The sequence shown here is derived from an EMBL/GenBank/DDBJ whole genome shotgun (WGS) entry which is preliminary data.</text>
</comment>
<dbReference type="InterPro" id="IPR036186">
    <property type="entry name" value="Serpin_sf"/>
</dbReference>
<dbReference type="GO" id="GO:0004867">
    <property type="term" value="F:serine-type endopeptidase inhibitor activity"/>
    <property type="evidence" value="ECO:0007669"/>
    <property type="project" value="InterPro"/>
</dbReference>
<comment type="similarity">
    <text evidence="1">Belongs to the serpin family.</text>
</comment>
<proteinExistence type="inferred from homology"/>
<protein>
    <submittedName>
        <fullName evidence="3">Serine proteinase inhibitor</fullName>
    </submittedName>
</protein>
<dbReference type="PROSITE" id="PS51257">
    <property type="entry name" value="PROKAR_LIPOPROTEIN"/>
    <property type="match status" value="1"/>
</dbReference>
<dbReference type="PROSITE" id="PS00284">
    <property type="entry name" value="SERPIN"/>
    <property type="match status" value="1"/>
</dbReference>
<dbReference type="InterPro" id="IPR023796">
    <property type="entry name" value="Serpin_dom"/>
</dbReference>